<feature type="compositionally biased region" description="Basic and acidic residues" evidence="1">
    <location>
        <begin position="61"/>
        <end position="71"/>
    </location>
</feature>
<organism evidence="2 3">
    <name type="scientific">Streblomastix strix</name>
    <dbReference type="NCBI Taxonomy" id="222440"/>
    <lineage>
        <taxon>Eukaryota</taxon>
        <taxon>Metamonada</taxon>
        <taxon>Preaxostyla</taxon>
        <taxon>Oxymonadida</taxon>
        <taxon>Streblomastigidae</taxon>
        <taxon>Streblomastix</taxon>
    </lineage>
</organism>
<evidence type="ECO:0000313" key="3">
    <source>
        <dbReference type="Proteomes" id="UP000324800"/>
    </source>
</evidence>
<name>A0A5J4WXH9_9EUKA</name>
<feature type="compositionally biased region" description="Polar residues" evidence="1">
    <location>
        <begin position="238"/>
        <end position="251"/>
    </location>
</feature>
<gene>
    <name evidence="2" type="ORF">EZS28_005398</name>
</gene>
<feature type="compositionally biased region" description="Polar residues" evidence="1">
    <location>
        <begin position="92"/>
        <end position="109"/>
    </location>
</feature>
<accession>A0A5J4WXH9</accession>
<reference evidence="2 3" key="1">
    <citation type="submission" date="2019-03" db="EMBL/GenBank/DDBJ databases">
        <title>Single cell metagenomics reveals metabolic interactions within the superorganism composed of flagellate Streblomastix strix and complex community of Bacteroidetes bacteria on its surface.</title>
        <authorList>
            <person name="Treitli S.C."/>
            <person name="Kolisko M."/>
            <person name="Husnik F."/>
            <person name="Keeling P."/>
            <person name="Hampl V."/>
        </authorList>
    </citation>
    <scope>NUCLEOTIDE SEQUENCE [LARGE SCALE GENOMIC DNA]</scope>
    <source>
        <strain evidence="2">ST1C</strain>
    </source>
</reference>
<feature type="region of interest" description="Disordered" evidence="1">
    <location>
        <begin position="48"/>
        <end position="72"/>
    </location>
</feature>
<feature type="compositionally biased region" description="Low complexity" evidence="1">
    <location>
        <begin position="126"/>
        <end position="135"/>
    </location>
</feature>
<feature type="compositionally biased region" description="Basic residues" evidence="1">
    <location>
        <begin position="110"/>
        <end position="125"/>
    </location>
</feature>
<proteinExistence type="predicted"/>
<feature type="compositionally biased region" description="Acidic residues" evidence="1">
    <location>
        <begin position="198"/>
        <end position="212"/>
    </location>
</feature>
<comment type="caution">
    <text evidence="2">The sequence shown here is derived from an EMBL/GenBank/DDBJ whole genome shotgun (WGS) entry which is preliminary data.</text>
</comment>
<feature type="region of interest" description="Disordered" evidence="1">
    <location>
        <begin position="180"/>
        <end position="217"/>
    </location>
</feature>
<sequence length="351" mass="39868">MQNDPENHSYRDSTWTEDEILYQNITAPQPKQPATPTQRIQLVQIQPKQQTTVQIPRYRGRKDVLPKKDNIDEQEILQEKLAALQKEKEQYDSFTSAKDVQYRTEQGQTKRVKQRQKKSERKTKKPQASQQPKQQGNNDHNNMNADISDIQGTVGQPTGLQPSSCVQSQNLCAGLRQKETGSISACNRERTDPQINEGQEDNAEEEEDEQTDEAALIQNKDYRVNIILYLQDYAIQGKQPQNNQGLNTLSQMEKDDSDPTPAGIQKKPKKGRGSKKTKTKGLCASNESCKGYNVKTQTKTASKVPKPKATRIKGWKKAELVRYEPKNSNDEDEWEQSPCSGRDTPTKGDQH</sequence>
<feature type="region of interest" description="Disordered" evidence="1">
    <location>
        <begin position="319"/>
        <end position="351"/>
    </location>
</feature>
<feature type="compositionally biased region" description="Basic and acidic residues" evidence="1">
    <location>
        <begin position="319"/>
        <end position="329"/>
    </location>
</feature>
<feature type="compositionally biased region" description="Basic residues" evidence="1">
    <location>
        <begin position="266"/>
        <end position="279"/>
    </location>
</feature>
<evidence type="ECO:0000313" key="2">
    <source>
        <dbReference type="EMBL" id="KAA6399075.1"/>
    </source>
</evidence>
<dbReference type="AlphaFoldDB" id="A0A5J4WXH9"/>
<dbReference type="Proteomes" id="UP000324800">
    <property type="component" value="Unassembled WGS sequence"/>
</dbReference>
<evidence type="ECO:0000256" key="1">
    <source>
        <dbReference type="SAM" id="MobiDB-lite"/>
    </source>
</evidence>
<protein>
    <submittedName>
        <fullName evidence="2">Uncharacterized protein</fullName>
    </submittedName>
</protein>
<feature type="compositionally biased region" description="Polar residues" evidence="1">
    <location>
        <begin position="136"/>
        <end position="165"/>
    </location>
</feature>
<dbReference type="EMBL" id="SNRW01000825">
    <property type="protein sequence ID" value="KAA6399075.1"/>
    <property type="molecule type" value="Genomic_DNA"/>
</dbReference>
<feature type="region of interest" description="Disordered" evidence="1">
    <location>
        <begin position="237"/>
        <end position="286"/>
    </location>
</feature>
<feature type="region of interest" description="Disordered" evidence="1">
    <location>
        <begin position="86"/>
        <end position="165"/>
    </location>
</feature>